<comment type="similarity">
    <text evidence="1 3">Belongs to the short-chain dehydrogenases/reductases (SDR) family.</text>
</comment>
<evidence type="ECO:0000256" key="2">
    <source>
        <dbReference type="ARBA" id="ARBA00023002"/>
    </source>
</evidence>
<dbReference type="PANTHER" id="PTHR44196">
    <property type="entry name" value="DEHYDROGENASE/REDUCTASE SDR FAMILY MEMBER 7B"/>
    <property type="match status" value="1"/>
</dbReference>
<evidence type="ECO:0000259" key="4">
    <source>
        <dbReference type="SMART" id="SM00822"/>
    </source>
</evidence>
<dbReference type="Proteomes" id="UP000294662">
    <property type="component" value="Unassembled WGS sequence"/>
</dbReference>
<dbReference type="SMART" id="SM00822">
    <property type="entry name" value="PKS_KR"/>
    <property type="match status" value="1"/>
</dbReference>
<dbReference type="RefSeq" id="WP_132829165.1">
    <property type="nucleotide sequence ID" value="NZ_SMFP01000006.1"/>
</dbReference>
<dbReference type="PANTHER" id="PTHR44196:SF1">
    <property type="entry name" value="DEHYDROGENASE_REDUCTASE SDR FAMILY MEMBER 7B"/>
    <property type="match status" value="1"/>
</dbReference>
<comment type="caution">
    <text evidence="5">The sequence shown here is derived from an EMBL/GenBank/DDBJ whole genome shotgun (WGS) entry which is preliminary data.</text>
</comment>
<proteinExistence type="inferred from homology"/>
<keyword evidence="2" id="KW-0560">Oxidoreductase</keyword>
<dbReference type="Gene3D" id="3.40.50.720">
    <property type="entry name" value="NAD(P)-binding Rossmann-like Domain"/>
    <property type="match status" value="1"/>
</dbReference>
<keyword evidence="6" id="KW-1185">Reference proteome</keyword>
<dbReference type="OrthoDB" id="4690547at2"/>
<organism evidence="5 6">
    <name type="scientific">Antarcticimicrobium sediminis</name>
    <dbReference type="NCBI Taxonomy" id="2546227"/>
    <lineage>
        <taxon>Bacteria</taxon>
        <taxon>Pseudomonadati</taxon>
        <taxon>Pseudomonadota</taxon>
        <taxon>Alphaproteobacteria</taxon>
        <taxon>Rhodobacterales</taxon>
        <taxon>Paracoccaceae</taxon>
        <taxon>Antarcticimicrobium</taxon>
    </lineage>
</organism>
<evidence type="ECO:0000256" key="3">
    <source>
        <dbReference type="RuleBase" id="RU000363"/>
    </source>
</evidence>
<dbReference type="EMBL" id="SMFP01000006">
    <property type="protein sequence ID" value="TDE37906.1"/>
    <property type="molecule type" value="Genomic_DNA"/>
</dbReference>
<evidence type="ECO:0000313" key="6">
    <source>
        <dbReference type="Proteomes" id="UP000294662"/>
    </source>
</evidence>
<dbReference type="InterPro" id="IPR036291">
    <property type="entry name" value="NAD(P)-bd_dom_sf"/>
</dbReference>
<protein>
    <submittedName>
        <fullName evidence="5">SDR family NAD(P)-dependent oxidoreductase</fullName>
    </submittedName>
</protein>
<dbReference type="SUPFAM" id="SSF51735">
    <property type="entry name" value="NAD(P)-binding Rossmann-fold domains"/>
    <property type="match status" value="1"/>
</dbReference>
<dbReference type="InterPro" id="IPR057326">
    <property type="entry name" value="KR_dom"/>
</dbReference>
<sequence>MTKCAWITGAGSGIGAAMARRFAAAGFRVALTARSEAALNELVEEIDLEGGEARAFPADVTDRARILSLGAEIPDWAGSLDVLCNNAGLNIPLRRWDQLDWDSWDAVIQTNVTGALNVIAAALPPMRTQKSGVMIHTSSWAGRFHSDVAGVPYGASKHALSDLSASLNGQEGVNGIRSTALCPGEVATPLLTKRPGFDPELAARMIQPEDIADLALHVAQMNPNVAVHEIALAPVKR</sequence>
<accession>A0A4V6PG76</accession>
<dbReference type="InterPro" id="IPR002347">
    <property type="entry name" value="SDR_fam"/>
</dbReference>
<evidence type="ECO:0000256" key="1">
    <source>
        <dbReference type="ARBA" id="ARBA00006484"/>
    </source>
</evidence>
<feature type="domain" description="Ketoreductase" evidence="4">
    <location>
        <begin position="3"/>
        <end position="192"/>
    </location>
</feature>
<gene>
    <name evidence="5" type="ORF">E1B25_10790</name>
</gene>
<dbReference type="CDD" id="cd05233">
    <property type="entry name" value="SDR_c"/>
    <property type="match status" value="1"/>
</dbReference>
<dbReference type="Pfam" id="PF00106">
    <property type="entry name" value="adh_short"/>
    <property type="match status" value="1"/>
</dbReference>
<name>A0A4V6PG76_9RHOB</name>
<dbReference type="PRINTS" id="PR00081">
    <property type="entry name" value="GDHRDH"/>
</dbReference>
<evidence type="ECO:0000313" key="5">
    <source>
        <dbReference type="EMBL" id="TDE37906.1"/>
    </source>
</evidence>
<dbReference type="AlphaFoldDB" id="A0A4V6PG76"/>
<reference evidence="5 6" key="1">
    <citation type="submission" date="2019-03" db="EMBL/GenBank/DDBJ databases">
        <authorList>
            <person name="Zhang S."/>
        </authorList>
    </citation>
    <scope>NUCLEOTIDE SEQUENCE [LARGE SCALE GENOMIC DNA]</scope>
    <source>
        <strain evidence="5 6">S4J41</strain>
    </source>
</reference>
<dbReference type="GO" id="GO:0016491">
    <property type="term" value="F:oxidoreductase activity"/>
    <property type="evidence" value="ECO:0007669"/>
    <property type="project" value="UniProtKB-KW"/>
</dbReference>
<dbReference type="PRINTS" id="PR00080">
    <property type="entry name" value="SDRFAMILY"/>
</dbReference>
<dbReference type="GO" id="GO:0016020">
    <property type="term" value="C:membrane"/>
    <property type="evidence" value="ECO:0007669"/>
    <property type="project" value="TreeGrafter"/>
</dbReference>